<dbReference type="InterPro" id="IPR011004">
    <property type="entry name" value="Trimer_LpxA-like_sf"/>
</dbReference>
<dbReference type="InterPro" id="IPR047324">
    <property type="entry name" value="LbH_gamma_CA-like"/>
</dbReference>
<accession>A0A174S347</accession>
<dbReference type="Gene3D" id="2.160.10.10">
    <property type="entry name" value="Hexapeptide repeat proteins"/>
    <property type="match status" value="1"/>
</dbReference>
<dbReference type="Proteomes" id="UP000095563">
    <property type="component" value="Unassembled WGS sequence"/>
</dbReference>
<evidence type="ECO:0000313" key="1">
    <source>
        <dbReference type="EMBL" id="CUP90058.1"/>
    </source>
</evidence>
<sequence>MIKKFRESTPVISEKAYISEDTSIIGDVLVEEDCNIWFGARLRGDMNKIVIKKGTNIQEKAVVHVDYDYETIIGEGVTVGHGAIVHGCTISDNVLIGMGSIILNGAKIGKNSIVGAGALITQNKEFEEGVLILGNPAKVVRKLRQEEIDSIRESAKHYISLSKEYAKIQEEK</sequence>
<dbReference type="InterPro" id="IPR050484">
    <property type="entry name" value="Transf_Hexapept/Carb_Anhydrase"/>
</dbReference>
<dbReference type="SUPFAM" id="SSF51161">
    <property type="entry name" value="Trimeric LpxA-like enzymes"/>
    <property type="match status" value="1"/>
</dbReference>
<dbReference type="InterPro" id="IPR001451">
    <property type="entry name" value="Hexapep"/>
</dbReference>
<dbReference type="PANTHER" id="PTHR13061">
    <property type="entry name" value="DYNACTIN SUBUNIT P25"/>
    <property type="match status" value="1"/>
</dbReference>
<gene>
    <name evidence="1" type="primary">yrdA</name>
    <name evidence="1" type="ORF">ERS852568_01224</name>
</gene>
<dbReference type="PANTHER" id="PTHR13061:SF29">
    <property type="entry name" value="GAMMA CARBONIC ANHYDRASE-LIKE 1, MITOCHONDRIAL-RELATED"/>
    <property type="match status" value="1"/>
</dbReference>
<evidence type="ECO:0000313" key="2">
    <source>
        <dbReference type="Proteomes" id="UP000095563"/>
    </source>
</evidence>
<name>A0A174S347_9CLOT</name>
<dbReference type="Pfam" id="PF00132">
    <property type="entry name" value="Hexapep"/>
    <property type="match status" value="1"/>
</dbReference>
<organism evidence="1 2">
    <name type="scientific">Clostridium baratii</name>
    <dbReference type="NCBI Taxonomy" id="1561"/>
    <lineage>
        <taxon>Bacteria</taxon>
        <taxon>Bacillati</taxon>
        <taxon>Bacillota</taxon>
        <taxon>Clostridia</taxon>
        <taxon>Eubacteriales</taxon>
        <taxon>Clostridiaceae</taxon>
        <taxon>Clostridium</taxon>
    </lineage>
</organism>
<dbReference type="RefSeq" id="WP_055207174.1">
    <property type="nucleotide sequence ID" value="NZ_CZBO01000001.1"/>
</dbReference>
<reference evidence="1 2" key="1">
    <citation type="submission" date="2015-09" db="EMBL/GenBank/DDBJ databases">
        <authorList>
            <consortium name="Pathogen Informatics"/>
        </authorList>
    </citation>
    <scope>NUCLEOTIDE SEQUENCE [LARGE SCALE GENOMIC DNA]</scope>
    <source>
        <strain evidence="1 2">2789STDY5834956</strain>
    </source>
</reference>
<protein>
    <submittedName>
        <fullName evidence="1">Ferripyochelin binding protein</fullName>
    </submittedName>
</protein>
<dbReference type="AlphaFoldDB" id="A0A174S347"/>
<dbReference type="EMBL" id="CZBO01000001">
    <property type="protein sequence ID" value="CUP90058.1"/>
    <property type="molecule type" value="Genomic_DNA"/>
</dbReference>
<dbReference type="CDD" id="cd04645">
    <property type="entry name" value="LbH_gamma_CA_like"/>
    <property type="match status" value="1"/>
</dbReference>
<proteinExistence type="predicted"/>